<dbReference type="Proteomes" id="UP000324022">
    <property type="component" value="Unassembled WGS sequence"/>
</dbReference>
<sequence length="171" mass="19697">MTKALSRVFLLLIFLVLYATLCDATSELLEGPEEGPNEDIASYILRHHQTLEVPHFTEEMFRLPRNHLLPFEFYAQEQEAFVRRHIRNPSSTFAELKAEDNTHTIFATPYRGRRLLFLIVQHSNGLVTPVGFSRVPFTIPPGQDRGFWETLRAAASISQEGMMTRFPNLHL</sequence>
<protein>
    <submittedName>
        <fullName evidence="2">Uncharacterized protein</fullName>
    </submittedName>
</protein>
<dbReference type="EMBL" id="OOIN01000027">
    <property type="protein sequence ID" value="SPO29251.1"/>
    <property type="molecule type" value="Genomic_DNA"/>
</dbReference>
<keyword evidence="3" id="KW-1185">Reference proteome</keyword>
<evidence type="ECO:0000313" key="2">
    <source>
        <dbReference type="EMBL" id="SPO29251.1"/>
    </source>
</evidence>
<dbReference type="AlphaFoldDB" id="A0A5C3EIC0"/>
<gene>
    <name evidence="2" type="ORF">UTRI_06200</name>
</gene>
<proteinExistence type="predicted"/>
<feature type="signal peptide" evidence="1">
    <location>
        <begin position="1"/>
        <end position="24"/>
    </location>
</feature>
<organism evidence="2 3">
    <name type="scientific">Ustilago trichophora</name>
    <dbReference type="NCBI Taxonomy" id="86804"/>
    <lineage>
        <taxon>Eukaryota</taxon>
        <taxon>Fungi</taxon>
        <taxon>Dikarya</taxon>
        <taxon>Basidiomycota</taxon>
        <taxon>Ustilaginomycotina</taxon>
        <taxon>Ustilaginomycetes</taxon>
        <taxon>Ustilaginales</taxon>
        <taxon>Ustilaginaceae</taxon>
        <taxon>Ustilago</taxon>
    </lineage>
</organism>
<evidence type="ECO:0000313" key="3">
    <source>
        <dbReference type="Proteomes" id="UP000324022"/>
    </source>
</evidence>
<feature type="chain" id="PRO_5022868742" evidence="1">
    <location>
        <begin position="25"/>
        <end position="171"/>
    </location>
</feature>
<evidence type="ECO:0000256" key="1">
    <source>
        <dbReference type="SAM" id="SignalP"/>
    </source>
</evidence>
<accession>A0A5C3EIC0</accession>
<name>A0A5C3EIC0_9BASI</name>
<keyword evidence="1" id="KW-0732">Signal</keyword>
<reference evidence="2 3" key="1">
    <citation type="submission" date="2018-03" db="EMBL/GenBank/DDBJ databases">
        <authorList>
            <person name="Guldener U."/>
        </authorList>
    </citation>
    <scope>NUCLEOTIDE SEQUENCE [LARGE SCALE GENOMIC DNA]</scope>
    <source>
        <strain evidence="2 3">NBRC100155</strain>
    </source>
</reference>